<keyword evidence="1" id="KW-0472">Membrane</keyword>
<dbReference type="EMBL" id="CP013280">
    <property type="protein sequence ID" value="AND28814.1"/>
    <property type="molecule type" value="Genomic_DNA"/>
</dbReference>
<dbReference type="RefSeq" id="WP_000575864.1">
    <property type="nucleotide sequence ID" value="NZ_CP013280.1"/>
</dbReference>
<name>A0A160LKK9_BACTI</name>
<keyword evidence="1" id="KW-1133">Transmembrane helix</keyword>
<reference evidence="2" key="1">
    <citation type="journal article" date="2017" name="Res. Microbiol.">
        <title>Comparative genomics of extrachromosomal elements in Bacillus thuringiensis subsp. israelensis.</title>
        <authorList>
            <person name="Bolotin A."/>
            <person name="Gillis A."/>
            <person name="Sanchis V."/>
            <person name="Nielsen-LeRoux C."/>
            <person name="Mahillon J."/>
            <person name="Lereclus D."/>
            <person name="Sorokin A."/>
        </authorList>
    </citation>
    <scope>NUCLEOTIDE SEQUENCE</scope>
    <source>
        <strain evidence="2">AM65-52</strain>
        <plasmid evidence="2">pAM65-52-5-100K</plasmid>
    </source>
</reference>
<feature type="transmembrane region" description="Helical" evidence="1">
    <location>
        <begin position="39"/>
        <end position="57"/>
    </location>
</feature>
<evidence type="ECO:0000256" key="1">
    <source>
        <dbReference type="SAM" id="Phobius"/>
    </source>
</evidence>
<keyword evidence="2" id="KW-0614">Plasmid</keyword>
<evidence type="ECO:0000313" key="2">
    <source>
        <dbReference type="EMBL" id="AND28814.1"/>
    </source>
</evidence>
<protein>
    <submittedName>
        <fullName evidence="2">Uncharacterized protein</fullName>
    </submittedName>
</protein>
<gene>
    <name evidence="2" type="ORF">ATN07_34485</name>
</gene>
<geneLocation type="plasmid" evidence="2">
    <name>pAM65-52-5-100K</name>
</geneLocation>
<keyword evidence="1" id="KW-0812">Transmembrane</keyword>
<feature type="transmembrane region" description="Helical" evidence="1">
    <location>
        <begin position="6"/>
        <end position="27"/>
    </location>
</feature>
<feature type="transmembrane region" description="Helical" evidence="1">
    <location>
        <begin position="63"/>
        <end position="80"/>
    </location>
</feature>
<accession>A0A160LKK9</accession>
<organism evidence="2">
    <name type="scientific">Bacillus thuringiensis subsp. israelensis</name>
    <dbReference type="NCBI Taxonomy" id="1430"/>
    <lineage>
        <taxon>Bacteria</taxon>
        <taxon>Bacillati</taxon>
        <taxon>Bacillota</taxon>
        <taxon>Bacilli</taxon>
        <taxon>Bacillales</taxon>
        <taxon>Bacillaceae</taxon>
        <taxon>Bacillus</taxon>
        <taxon>Bacillus cereus group</taxon>
    </lineage>
</organism>
<dbReference type="AlphaFoldDB" id="A0A160LKK9"/>
<proteinExistence type="predicted"/>
<sequence>MIFFKVIAYILLSIGVCTLLLAGIAAIVKKQMIIANINLLLAMYYFCSGSLLYLCTLWETQDIFLQAFLILIVGIAIIRLRKSWYVPQMRTYLQKQQEQATNKNDL</sequence>